<feature type="chain" id="PRO_5045220759" evidence="2">
    <location>
        <begin position="23"/>
        <end position="323"/>
    </location>
</feature>
<feature type="signal peptide" evidence="2">
    <location>
        <begin position="1"/>
        <end position="22"/>
    </location>
</feature>
<name>A0ABW0Q3B2_9BURK</name>
<dbReference type="InterPro" id="IPR042100">
    <property type="entry name" value="Bug_dom1"/>
</dbReference>
<gene>
    <name evidence="3" type="ORF">ACFPP7_00110</name>
</gene>
<evidence type="ECO:0000313" key="4">
    <source>
        <dbReference type="Proteomes" id="UP001596084"/>
    </source>
</evidence>
<dbReference type="PANTHER" id="PTHR42928:SF5">
    <property type="entry name" value="BLR1237 PROTEIN"/>
    <property type="match status" value="1"/>
</dbReference>
<comment type="similarity">
    <text evidence="1">Belongs to the UPF0065 (bug) family.</text>
</comment>
<dbReference type="EMBL" id="JBHSMX010000003">
    <property type="protein sequence ID" value="MFC5519320.1"/>
    <property type="molecule type" value="Genomic_DNA"/>
</dbReference>
<accession>A0ABW0Q3B2</accession>
<evidence type="ECO:0000313" key="3">
    <source>
        <dbReference type="EMBL" id="MFC5519320.1"/>
    </source>
</evidence>
<dbReference type="InterPro" id="IPR005064">
    <property type="entry name" value="BUG"/>
</dbReference>
<organism evidence="3 4">
    <name type="scientific">Polaromonas jejuensis</name>
    <dbReference type="NCBI Taxonomy" id="457502"/>
    <lineage>
        <taxon>Bacteria</taxon>
        <taxon>Pseudomonadati</taxon>
        <taxon>Pseudomonadota</taxon>
        <taxon>Betaproteobacteria</taxon>
        <taxon>Burkholderiales</taxon>
        <taxon>Comamonadaceae</taxon>
        <taxon>Polaromonas</taxon>
    </lineage>
</organism>
<dbReference type="SUPFAM" id="SSF53850">
    <property type="entry name" value="Periplasmic binding protein-like II"/>
    <property type="match status" value="1"/>
</dbReference>
<sequence>MKRRNLLQATSVVIAMPSLAWAQDKYPSKPITLICPYAAGGNADQRSRQIGRFISTALGQPVLVDNKPGAGGNIGTEAVARAKPDGYTIGMGNFAPLAVNPTMFKKMNFDPAKDLVPVCLIEKGPLVLMVPANSPFKSVKDIIAAAKASPGKLSFASGGLGGSHHLSGEMFKSLAGLSITHIPYKGGAPATTDLMGGQVDMMFEQMYSAAPSIRAGKLRALAITSKTRSPLFPDLPTMAEAGVPGFEVQNWQGLVAPASTPAALIKLLNETVNKALADPTIKEQMLGQGNELGGGTPEQFAALIKSEADRWGKLVRSANIKPE</sequence>
<dbReference type="Gene3D" id="3.40.190.150">
    <property type="entry name" value="Bordetella uptake gene, domain 1"/>
    <property type="match status" value="1"/>
</dbReference>
<dbReference type="Pfam" id="PF03401">
    <property type="entry name" value="TctC"/>
    <property type="match status" value="1"/>
</dbReference>
<dbReference type="CDD" id="cd13578">
    <property type="entry name" value="PBP2_Bug27"/>
    <property type="match status" value="1"/>
</dbReference>
<comment type="caution">
    <text evidence="3">The sequence shown here is derived from an EMBL/GenBank/DDBJ whole genome shotgun (WGS) entry which is preliminary data.</text>
</comment>
<dbReference type="RefSeq" id="WP_068831584.1">
    <property type="nucleotide sequence ID" value="NZ_JBHSMX010000003.1"/>
</dbReference>
<evidence type="ECO:0000256" key="1">
    <source>
        <dbReference type="ARBA" id="ARBA00006987"/>
    </source>
</evidence>
<dbReference type="PIRSF" id="PIRSF017082">
    <property type="entry name" value="YflP"/>
    <property type="match status" value="1"/>
</dbReference>
<keyword evidence="4" id="KW-1185">Reference proteome</keyword>
<proteinExistence type="inferred from homology"/>
<dbReference type="Gene3D" id="3.40.190.10">
    <property type="entry name" value="Periplasmic binding protein-like II"/>
    <property type="match status" value="1"/>
</dbReference>
<protein>
    <submittedName>
        <fullName evidence="3">Bug family tripartite tricarboxylate transporter substrate binding protein</fullName>
    </submittedName>
</protein>
<dbReference type="PANTHER" id="PTHR42928">
    <property type="entry name" value="TRICARBOXYLATE-BINDING PROTEIN"/>
    <property type="match status" value="1"/>
</dbReference>
<dbReference type="Proteomes" id="UP001596084">
    <property type="component" value="Unassembled WGS sequence"/>
</dbReference>
<keyword evidence="2" id="KW-0732">Signal</keyword>
<evidence type="ECO:0000256" key="2">
    <source>
        <dbReference type="SAM" id="SignalP"/>
    </source>
</evidence>
<reference evidence="4" key="1">
    <citation type="journal article" date="2019" name="Int. J. Syst. Evol. Microbiol.">
        <title>The Global Catalogue of Microorganisms (GCM) 10K type strain sequencing project: providing services to taxonomists for standard genome sequencing and annotation.</title>
        <authorList>
            <consortium name="The Broad Institute Genomics Platform"/>
            <consortium name="The Broad Institute Genome Sequencing Center for Infectious Disease"/>
            <person name="Wu L."/>
            <person name="Ma J."/>
        </authorList>
    </citation>
    <scope>NUCLEOTIDE SEQUENCE [LARGE SCALE GENOMIC DNA]</scope>
    <source>
        <strain evidence="4">CGMCC 4.7277</strain>
    </source>
</reference>